<dbReference type="GO" id="GO:0004519">
    <property type="term" value="F:endonuclease activity"/>
    <property type="evidence" value="ECO:0007669"/>
    <property type="project" value="InterPro"/>
</dbReference>
<dbReference type="GO" id="GO:0110001">
    <property type="term" value="C:toxin-antitoxin complex"/>
    <property type="evidence" value="ECO:0007669"/>
    <property type="project" value="InterPro"/>
</dbReference>
<evidence type="ECO:0000313" key="2">
    <source>
        <dbReference type="Proteomes" id="UP000293347"/>
    </source>
</evidence>
<reference evidence="1 2" key="1">
    <citation type="submission" date="2019-02" db="EMBL/GenBank/DDBJ databases">
        <title>Pedobacter sp. RP-1-14 sp. nov., isolated from Arctic soil.</title>
        <authorList>
            <person name="Dahal R.H."/>
        </authorList>
    </citation>
    <scope>NUCLEOTIDE SEQUENCE [LARGE SCALE GENOMIC DNA]</scope>
    <source>
        <strain evidence="1 2">RP-1-14</strain>
    </source>
</reference>
<evidence type="ECO:0000313" key="1">
    <source>
        <dbReference type="EMBL" id="TCC98913.1"/>
    </source>
</evidence>
<accession>A0A4R0NHY7</accession>
<proteinExistence type="predicted"/>
<protein>
    <submittedName>
        <fullName evidence="1">Type II toxin-antitoxin system HigB family toxin</fullName>
    </submittedName>
</protein>
<dbReference type="GO" id="GO:0003723">
    <property type="term" value="F:RNA binding"/>
    <property type="evidence" value="ECO:0007669"/>
    <property type="project" value="InterPro"/>
</dbReference>
<dbReference type="AlphaFoldDB" id="A0A4R0NHY7"/>
<dbReference type="EMBL" id="SJSL01000006">
    <property type="protein sequence ID" value="TCC98913.1"/>
    <property type="molecule type" value="Genomic_DNA"/>
</dbReference>
<dbReference type="Proteomes" id="UP000293347">
    <property type="component" value="Unassembled WGS sequence"/>
</dbReference>
<keyword evidence="2" id="KW-1185">Reference proteome</keyword>
<organism evidence="1 2">
    <name type="scientific">Pedobacter psychroterrae</name>
    <dbReference type="NCBI Taxonomy" id="2530453"/>
    <lineage>
        <taxon>Bacteria</taxon>
        <taxon>Pseudomonadati</taxon>
        <taxon>Bacteroidota</taxon>
        <taxon>Sphingobacteriia</taxon>
        <taxon>Sphingobacteriales</taxon>
        <taxon>Sphingobacteriaceae</taxon>
        <taxon>Pedobacter</taxon>
    </lineage>
</organism>
<gene>
    <name evidence="1" type="ORF">EZ437_17370</name>
</gene>
<dbReference type="OrthoDB" id="9799912at2"/>
<dbReference type="InterPro" id="IPR018669">
    <property type="entry name" value="Toxin_HigB"/>
</dbReference>
<name>A0A4R0NHY7_9SPHI</name>
<sequence>MRVHLIKKQTLEEFSKQYSSSKIPLEDWAEKIKFANWEEPIDMKATFNTVDLLGKGSKRVVFDIGGNSYRVICKYQFGNSQVHLFVCWIGTHAAYDKLCNHNKQYTINIY</sequence>
<dbReference type="Pfam" id="PF09907">
    <property type="entry name" value="HigB_toxin"/>
    <property type="match status" value="1"/>
</dbReference>
<dbReference type="RefSeq" id="WP_131597344.1">
    <property type="nucleotide sequence ID" value="NZ_SJSL01000006.1"/>
</dbReference>
<comment type="caution">
    <text evidence="1">The sequence shown here is derived from an EMBL/GenBank/DDBJ whole genome shotgun (WGS) entry which is preliminary data.</text>
</comment>